<protein>
    <recommendedName>
        <fullName evidence="1">LysM domain-containing protein</fullName>
    </recommendedName>
</protein>
<evidence type="ECO:0000313" key="2">
    <source>
        <dbReference type="EMBL" id="KIL50571.1"/>
    </source>
</evidence>
<dbReference type="EMBL" id="JXRQ01000017">
    <property type="protein sequence ID" value="KIL50571.1"/>
    <property type="molecule type" value="Genomic_DNA"/>
</dbReference>
<dbReference type="InterPro" id="IPR018392">
    <property type="entry name" value="LysM"/>
</dbReference>
<dbReference type="Proteomes" id="UP000031950">
    <property type="component" value="Unassembled WGS sequence"/>
</dbReference>
<dbReference type="PROSITE" id="PS51782">
    <property type="entry name" value="LYSM"/>
    <property type="match status" value="1"/>
</dbReference>
<comment type="caution">
    <text evidence="2">The sequence shown here is derived from an EMBL/GenBank/DDBJ whole genome shotgun (WGS) entry which is preliminary data.</text>
</comment>
<gene>
    <name evidence="2" type="ORF">KP77_19460</name>
</gene>
<feature type="domain" description="LysM" evidence="1">
    <location>
        <begin position="38"/>
        <end position="89"/>
    </location>
</feature>
<proteinExistence type="predicted"/>
<dbReference type="InterPro" id="IPR036779">
    <property type="entry name" value="LysM_dom_sf"/>
</dbReference>
<dbReference type="CDD" id="cd00118">
    <property type="entry name" value="LysM"/>
    <property type="match status" value="1"/>
</dbReference>
<reference evidence="2 3" key="1">
    <citation type="submission" date="2015-01" db="EMBL/GenBank/DDBJ databases">
        <title>Genome sequence of Jeotgalibacillus alimentarius.</title>
        <authorList>
            <person name="Goh K.M."/>
            <person name="Chan K.-G."/>
            <person name="Yaakop A.S."/>
            <person name="Ee R."/>
            <person name="Gan H.M."/>
            <person name="Chan C.S."/>
        </authorList>
    </citation>
    <scope>NUCLEOTIDE SEQUENCE [LARGE SCALE GENOMIC DNA]</scope>
    <source>
        <strain evidence="2 3">YKJ-13</strain>
    </source>
</reference>
<dbReference type="RefSeq" id="WP_041122488.1">
    <property type="nucleotide sequence ID" value="NZ_JXRQ01000017.1"/>
</dbReference>
<accession>A0A0C2W1T2</accession>
<dbReference type="Pfam" id="PF01476">
    <property type="entry name" value="LysM"/>
    <property type="match status" value="1"/>
</dbReference>
<sequence>MTALWRKYSFVILFVVTALCFSLFLVFTNTADSQVEYAEVTVSEGDTLWSYAEKYAEHTAMTPENFIEWVSENNDLSSHIIVTGDTLRLPVKKDAFRYSDDTIHLASDNE</sequence>
<dbReference type="Gene3D" id="3.10.350.10">
    <property type="entry name" value="LysM domain"/>
    <property type="match status" value="1"/>
</dbReference>
<dbReference type="AlphaFoldDB" id="A0A0C2W1T2"/>
<dbReference type="OrthoDB" id="2679564at2"/>
<dbReference type="PATRIC" id="fig|135826.4.peg.1941"/>
<keyword evidence="3" id="KW-1185">Reference proteome</keyword>
<dbReference type="STRING" id="135826.KP77_19460"/>
<evidence type="ECO:0000259" key="1">
    <source>
        <dbReference type="PROSITE" id="PS51782"/>
    </source>
</evidence>
<evidence type="ECO:0000313" key="3">
    <source>
        <dbReference type="Proteomes" id="UP000031950"/>
    </source>
</evidence>
<organism evidence="2 3">
    <name type="scientific">Jeotgalibacillus alimentarius</name>
    <dbReference type="NCBI Taxonomy" id="135826"/>
    <lineage>
        <taxon>Bacteria</taxon>
        <taxon>Bacillati</taxon>
        <taxon>Bacillota</taxon>
        <taxon>Bacilli</taxon>
        <taxon>Bacillales</taxon>
        <taxon>Caryophanaceae</taxon>
        <taxon>Jeotgalibacillus</taxon>
    </lineage>
</organism>
<name>A0A0C2W1T2_9BACL</name>